<organism evidence="5 6">
    <name type="scientific">Helianthus annuus</name>
    <name type="common">Common sunflower</name>
    <dbReference type="NCBI Taxonomy" id="4232"/>
    <lineage>
        <taxon>Eukaryota</taxon>
        <taxon>Viridiplantae</taxon>
        <taxon>Streptophyta</taxon>
        <taxon>Embryophyta</taxon>
        <taxon>Tracheophyta</taxon>
        <taxon>Spermatophyta</taxon>
        <taxon>Magnoliopsida</taxon>
        <taxon>eudicotyledons</taxon>
        <taxon>Gunneridae</taxon>
        <taxon>Pentapetalae</taxon>
        <taxon>asterids</taxon>
        <taxon>campanulids</taxon>
        <taxon>Asterales</taxon>
        <taxon>Asteraceae</taxon>
        <taxon>Asteroideae</taxon>
        <taxon>Heliantheae alliance</taxon>
        <taxon>Heliantheae</taxon>
        <taxon>Helianthus</taxon>
    </lineage>
</organism>
<evidence type="ECO:0000313" key="5">
    <source>
        <dbReference type="EMBL" id="OTF95125.1"/>
    </source>
</evidence>
<reference evidence="4 6" key="1">
    <citation type="journal article" date="2017" name="Nature">
        <title>The sunflower genome provides insights into oil metabolism, flowering and Asterid evolution.</title>
        <authorList>
            <person name="Badouin H."/>
            <person name="Gouzy J."/>
            <person name="Grassa C.J."/>
            <person name="Murat F."/>
            <person name="Staton S.E."/>
            <person name="Cottret L."/>
            <person name="Lelandais-Briere C."/>
            <person name="Owens G.L."/>
            <person name="Carrere S."/>
            <person name="Mayjonade B."/>
            <person name="Legrand L."/>
            <person name="Gill N."/>
            <person name="Kane N.C."/>
            <person name="Bowers J.E."/>
            <person name="Hubner S."/>
            <person name="Bellec A."/>
            <person name="Berard A."/>
            <person name="Berges H."/>
            <person name="Blanchet N."/>
            <person name="Boniface M.C."/>
            <person name="Brunel D."/>
            <person name="Catrice O."/>
            <person name="Chaidir N."/>
            <person name="Claudel C."/>
            <person name="Donnadieu C."/>
            <person name="Faraut T."/>
            <person name="Fievet G."/>
            <person name="Helmstetter N."/>
            <person name="King M."/>
            <person name="Knapp S.J."/>
            <person name="Lai Z."/>
            <person name="Le Paslier M.C."/>
            <person name="Lippi Y."/>
            <person name="Lorenzon L."/>
            <person name="Mandel J.R."/>
            <person name="Marage G."/>
            <person name="Marchand G."/>
            <person name="Marquand E."/>
            <person name="Bret-Mestries E."/>
            <person name="Morien E."/>
            <person name="Nambeesan S."/>
            <person name="Nguyen T."/>
            <person name="Pegot-Espagnet P."/>
            <person name="Pouilly N."/>
            <person name="Raftis F."/>
            <person name="Sallet E."/>
            <person name="Schiex T."/>
            <person name="Thomas J."/>
            <person name="Vandecasteele C."/>
            <person name="Vares D."/>
            <person name="Vear F."/>
            <person name="Vautrin S."/>
            <person name="Crespi M."/>
            <person name="Mangin B."/>
            <person name="Burke J.M."/>
            <person name="Salse J."/>
            <person name="Munos S."/>
            <person name="Vincourt P."/>
            <person name="Rieseberg L.H."/>
            <person name="Langlade N.B."/>
        </authorList>
    </citation>
    <scope>NUCLEOTIDE SEQUENCE [LARGE SCALE GENOMIC DNA]</scope>
    <source>
        <strain evidence="6">cv. SF193</strain>
        <tissue evidence="4">Leaves</tissue>
    </source>
</reference>
<evidence type="ECO:0000256" key="3">
    <source>
        <dbReference type="ARBA" id="ARBA00022840"/>
    </source>
</evidence>
<dbReference type="EMBL" id="MNCJ02000317">
    <property type="protein sequence ID" value="KAF5817532.1"/>
    <property type="molecule type" value="Genomic_DNA"/>
</dbReference>
<keyword evidence="6" id="KW-1185">Reference proteome</keyword>
<dbReference type="SUPFAM" id="SSF53067">
    <property type="entry name" value="Actin-like ATPase domain"/>
    <property type="match status" value="1"/>
</dbReference>
<dbReference type="PANTHER" id="PTHR19375">
    <property type="entry name" value="HEAT SHOCK PROTEIN 70KDA"/>
    <property type="match status" value="1"/>
</dbReference>
<keyword evidence="5" id="KW-0346">Stress response</keyword>
<dbReference type="STRING" id="4232.A0A251SA35"/>
<dbReference type="Gramene" id="mRNA:HanXRQr2_Chr02g0054121">
    <property type="protein sequence ID" value="CDS:HanXRQr2_Chr02g0054121.1"/>
    <property type="gene ID" value="HanXRQr2_Chr02g0054121"/>
</dbReference>
<dbReference type="FunFam" id="3.30.420.40:FF:000028">
    <property type="entry name" value="heat shock 70 kDa protein-like"/>
    <property type="match status" value="1"/>
</dbReference>
<gene>
    <name evidence="5" type="ORF">HannXRQ_Chr15g0479661</name>
    <name evidence="4" type="ORF">HanXRQr2_Chr02g0054121</name>
</gene>
<sequence>MILTKMKDITETLFGSKVEKAIITVPAYFNDSQWKSTKDAAVVAGLKVLHMINEHIVVAVALH</sequence>
<dbReference type="GO" id="GO:0140662">
    <property type="term" value="F:ATP-dependent protein folding chaperone"/>
    <property type="evidence" value="ECO:0007669"/>
    <property type="project" value="InterPro"/>
</dbReference>
<comment type="similarity">
    <text evidence="1">Belongs to the heat shock protein 70 family.</text>
</comment>
<evidence type="ECO:0000256" key="2">
    <source>
        <dbReference type="ARBA" id="ARBA00022741"/>
    </source>
</evidence>
<evidence type="ECO:0000313" key="6">
    <source>
        <dbReference type="Proteomes" id="UP000215914"/>
    </source>
</evidence>
<dbReference type="InterPro" id="IPR013126">
    <property type="entry name" value="Hsp_70_fam"/>
</dbReference>
<dbReference type="Gene3D" id="3.30.420.40">
    <property type="match status" value="1"/>
</dbReference>
<protein>
    <submittedName>
        <fullName evidence="4 5">Heat shock protein 70 family</fullName>
    </submittedName>
</protein>
<name>A0A251SA35_HELAN</name>
<reference evidence="5" key="2">
    <citation type="submission" date="2017-02" db="EMBL/GenBank/DDBJ databases">
        <title>Sunflower complete genome.</title>
        <authorList>
            <person name="Langlade N."/>
            <person name="Munos S."/>
        </authorList>
    </citation>
    <scope>NUCLEOTIDE SEQUENCE [LARGE SCALE GENOMIC DNA]</scope>
    <source>
        <tissue evidence="5">Leaves</tissue>
    </source>
</reference>
<dbReference type="OMA" id="HMINEHI"/>
<accession>A0A251SA35</accession>
<dbReference type="Proteomes" id="UP000215914">
    <property type="component" value="Chromosome 15"/>
</dbReference>
<reference evidence="4" key="3">
    <citation type="submission" date="2020-06" db="EMBL/GenBank/DDBJ databases">
        <title>Helianthus annuus Genome sequencing and assembly Release 2.</title>
        <authorList>
            <person name="Gouzy J."/>
            <person name="Langlade N."/>
            <person name="Munos S."/>
        </authorList>
    </citation>
    <scope>NUCLEOTIDE SEQUENCE</scope>
    <source>
        <tissue evidence="4">Leaves</tissue>
    </source>
</reference>
<dbReference type="GO" id="GO:0005524">
    <property type="term" value="F:ATP binding"/>
    <property type="evidence" value="ECO:0007669"/>
    <property type="project" value="UniProtKB-KW"/>
</dbReference>
<dbReference type="Pfam" id="PF00012">
    <property type="entry name" value="HSP70"/>
    <property type="match status" value="1"/>
</dbReference>
<evidence type="ECO:0000313" key="4">
    <source>
        <dbReference type="EMBL" id="KAF5817532.1"/>
    </source>
</evidence>
<dbReference type="AlphaFoldDB" id="A0A251SA35"/>
<dbReference type="InParanoid" id="A0A251SA35"/>
<proteinExistence type="inferred from homology"/>
<keyword evidence="3" id="KW-0067">ATP-binding</keyword>
<keyword evidence="2" id="KW-0547">Nucleotide-binding</keyword>
<evidence type="ECO:0000256" key="1">
    <source>
        <dbReference type="ARBA" id="ARBA00007381"/>
    </source>
</evidence>
<dbReference type="InterPro" id="IPR043129">
    <property type="entry name" value="ATPase_NBD"/>
</dbReference>
<dbReference type="EMBL" id="CM007904">
    <property type="protein sequence ID" value="OTF95125.1"/>
    <property type="molecule type" value="Genomic_DNA"/>
</dbReference>